<dbReference type="VEuPathDB" id="FungiDB:I7I53_04212"/>
<accession>A0A8A1LQM7</accession>
<dbReference type="AlphaFoldDB" id="A0A8A1LQM7"/>
<proteinExistence type="predicted"/>
<protein>
    <submittedName>
        <fullName evidence="1">Uncharacterized protein</fullName>
    </submittedName>
</protein>
<reference evidence="1" key="1">
    <citation type="submission" date="2021-01" db="EMBL/GenBank/DDBJ databases">
        <title>Chromosome-level genome assembly of a human fungal pathogen reveals clustering of transcriptionally co-regulated genes.</title>
        <authorList>
            <person name="Voorhies M."/>
            <person name="Cohen S."/>
            <person name="Shea T.P."/>
            <person name="Petrus S."/>
            <person name="Munoz J.F."/>
            <person name="Poplawski S."/>
            <person name="Goldman W.E."/>
            <person name="Michael T."/>
            <person name="Cuomo C.A."/>
            <person name="Sil A."/>
            <person name="Beyhan S."/>
        </authorList>
    </citation>
    <scope>NUCLEOTIDE SEQUENCE</scope>
    <source>
        <strain evidence="1">H88</strain>
    </source>
</reference>
<name>A0A8A1LQM7_AJEC8</name>
<gene>
    <name evidence="1" type="ORF">I7I53_04212</name>
</gene>
<dbReference type="Proteomes" id="UP000663419">
    <property type="component" value="Chromosome 5"/>
</dbReference>
<organism evidence="1 2">
    <name type="scientific">Ajellomyces capsulatus (strain H88)</name>
    <name type="common">Darling's disease fungus</name>
    <name type="synonym">Histoplasma capsulatum</name>
    <dbReference type="NCBI Taxonomy" id="544711"/>
    <lineage>
        <taxon>Eukaryota</taxon>
        <taxon>Fungi</taxon>
        <taxon>Dikarya</taxon>
        <taxon>Ascomycota</taxon>
        <taxon>Pezizomycotina</taxon>
        <taxon>Eurotiomycetes</taxon>
        <taxon>Eurotiomycetidae</taxon>
        <taxon>Onygenales</taxon>
        <taxon>Ajellomycetaceae</taxon>
        <taxon>Histoplasma</taxon>
    </lineage>
</organism>
<dbReference type="EMBL" id="CP069106">
    <property type="protein sequence ID" value="QSS56101.1"/>
    <property type="molecule type" value="Genomic_DNA"/>
</dbReference>
<evidence type="ECO:0000313" key="1">
    <source>
        <dbReference type="EMBL" id="QSS56101.1"/>
    </source>
</evidence>
<sequence>MVGCINATFPGSAASSVWMIGDPCKTHLSCYFSYPSRLVSTYFCSQAGVEYKDIKGLLDRDRGEKCIPSSRLATWLHSRTILPPLDLPTVLPRLSCTQCTSWKRTLLILSQTKSPNTSFQCQCLSPWPSSLRLVTSLRMQQVSAIVGFLRRPHQEGSPKPEQCC</sequence>
<evidence type="ECO:0000313" key="2">
    <source>
        <dbReference type="Proteomes" id="UP000663419"/>
    </source>
</evidence>